<dbReference type="Pfam" id="PF03105">
    <property type="entry name" value="SPX"/>
    <property type="match status" value="1"/>
</dbReference>
<gene>
    <name evidence="2" type="ORF">Tco_0891533</name>
</gene>
<name>A0ABQ5C3J5_9ASTR</name>
<evidence type="ECO:0000313" key="3">
    <source>
        <dbReference type="Proteomes" id="UP001151760"/>
    </source>
</evidence>
<comment type="caution">
    <text evidence="2">The sequence shown here is derived from an EMBL/GenBank/DDBJ whole genome shotgun (WGS) entry which is preliminary data.</text>
</comment>
<dbReference type="PROSITE" id="PS51382">
    <property type="entry name" value="SPX"/>
    <property type="match status" value="1"/>
</dbReference>
<accession>A0ABQ5C3J5</accession>
<protein>
    <submittedName>
        <fullName evidence="2">SPX domain-containing membrane protein-like protein</fullName>
    </submittedName>
</protein>
<reference evidence="2" key="2">
    <citation type="submission" date="2022-01" db="EMBL/GenBank/DDBJ databases">
        <authorList>
            <person name="Yamashiro T."/>
            <person name="Shiraishi A."/>
            <person name="Satake H."/>
            <person name="Nakayama K."/>
        </authorList>
    </citation>
    <scope>NUCLEOTIDE SEQUENCE</scope>
</reference>
<sequence>MVAFEKKLKDQQIQEWKGYYVNYKLVKKKVENVEQYFRHIQAGGLELRYVLKDFLRMLDNETGWIIVARSADWKPVQFLSFEFVYRIFKKAKAFEPRVSAIFIVSNFITRLQL</sequence>
<dbReference type="EMBL" id="BQNB010013902">
    <property type="protein sequence ID" value="GJT21596.1"/>
    <property type="molecule type" value="Genomic_DNA"/>
</dbReference>
<evidence type="ECO:0000313" key="2">
    <source>
        <dbReference type="EMBL" id="GJT21596.1"/>
    </source>
</evidence>
<evidence type="ECO:0000259" key="1">
    <source>
        <dbReference type="PROSITE" id="PS51382"/>
    </source>
</evidence>
<dbReference type="Proteomes" id="UP001151760">
    <property type="component" value="Unassembled WGS sequence"/>
</dbReference>
<reference evidence="2" key="1">
    <citation type="journal article" date="2022" name="Int. J. Mol. Sci.">
        <title>Draft Genome of Tanacetum Coccineum: Genomic Comparison of Closely Related Tanacetum-Family Plants.</title>
        <authorList>
            <person name="Yamashiro T."/>
            <person name="Shiraishi A."/>
            <person name="Nakayama K."/>
            <person name="Satake H."/>
        </authorList>
    </citation>
    <scope>NUCLEOTIDE SEQUENCE</scope>
</reference>
<keyword evidence="3" id="KW-1185">Reference proteome</keyword>
<organism evidence="2 3">
    <name type="scientific">Tanacetum coccineum</name>
    <dbReference type="NCBI Taxonomy" id="301880"/>
    <lineage>
        <taxon>Eukaryota</taxon>
        <taxon>Viridiplantae</taxon>
        <taxon>Streptophyta</taxon>
        <taxon>Embryophyta</taxon>
        <taxon>Tracheophyta</taxon>
        <taxon>Spermatophyta</taxon>
        <taxon>Magnoliopsida</taxon>
        <taxon>eudicotyledons</taxon>
        <taxon>Gunneridae</taxon>
        <taxon>Pentapetalae</taxon>
        <taxon>asterids</taxon>
        <taxon>campanulids</taxon>
        <taxon>Asterales</taxon>
        <taxon>Asteraceae</taxon>
        <taxon>Asteroideae</taxon>
        <taxon>Anthemideae</taxon>
        <taxon>Anthemidinae</taxon>
        <taxon>Tanacetum</taxon>
    </lineage>
</organism>
<dbReference type="InterPro" id="IPR004331">
    <property type="entry name" value="SPX_dom"/>
</dbReference>
<feature type="domain" description="SPX" evidence="1">
    <location>
        <begin position="2"/>
        <end position="113"/>
    </location>
</feature>
<proteinExistence type="predicted"/>